<dbReference type="Ensembl" id="ENSTGET00000010802.1">
    <property type="protein sequence ID" value="ENSTGEP00000008946.1"/>
    <property type="gene ID" value="ENSTGEG00000007362.1"/>
</dbReference>
<protein>
    <submittedName>
        <fullName evidence="1">Alanine and arginine rich domain containing protein</fullName>
    </submittedName>
</protein>
<sequence length="156" mass="17613">MGPGDFRRFRQRISQGLQGLPGRAELWFPPRPACGFPGDGRSTDVQEEALAASPLLEDLRRRLTRAFQWAVQRGTSRREREAAAAAAAAREEQSWARVEATLAGLRAELVEMHFQNHQLARTLLDLNMKVQQLKKEYELEITSDSQSPKDDAVNLE</sequence>
<dbReference type="InterPro" id="IPR051771">
    <property type="entry name" value="FAM167_domain"/>
</dbReference>
<dbReference type="PANTHER" id="PTHR32289:SF2">
    <property type="entry name" value="ALANINE AND ARGININE-RICH DOMAIN-CONTAINING PROTEIN"/>
    <property type="match status" value="1"/>
</dbReference>
<accession>A0A8D2EQ58</accession>
<reference evidence="1" key="3">
    <citation type="submission" date="2025-09" db="UniProtKB">
        <authorList>
            <consortium name="Ensembl"/>
        </authorList>
    </citation>
    <scope>IDENTIFICATION</scope>
</reference>
<evidence type="ECO:0000313" key="1">
    <source>
        <dbReference type="Ensembl" id="ENSTGEP00000008946.1"/>
    </source>
</evidence>
<dbReference type="CTD" id="441376"/>
<proteinExistence type="predicted"/>
<name>A0A8D2EQ58_THEGE</name>
<dbReference type="GeneID" id="112630560"/>
<evidence type="ECO:0000313" key="2">
    <source>
        <dbReference type="Proteomes" id="UP000694411"/>
    </source>
</evidence>
<dbReference type="AlphaFoldDB" id="A0A8D2EQ58"/>
<dbReference type="PANTHER" id="PTHR32289">
    <property type="entry name" value="PROTEIN FAM167A"/>
    <property type="match status" value="1"/>
</dbReference>
<organism evidence="1 2">
    <name type="scientific">Theropithecus gelada</name>
    <name type="common">Gelada baboon</name>
    <dbReference type="NCBI Taxonomy" id="9565"/>
    <lineage>
        <taxon>Eukaryota</taxon>
        <taxon>Metazoa</taxon>
        <taxon>Chordata</taxon>
        <taxon>Craniata</taxon>
        <taxon>Vertebrata</taxon>
        <taxon>Euteleostomi</taxon>
        <taxon>Mammalia</taxon>
        <taxon>Eutheria</taxon>
        <taxon>Euarchontoglires</taxon>
        <taxon>Primates</taxon>
        <taxon>Haplorrhini</taxon>
        <taxon>Catarrhini</taxon>
        <taxon>Cercopithecidae</taxon>
        <taxon>Cercopithecinae</taxon>
        <taxon>Theropithecus</taxon>
    </lineage>
</organism>
<keyword evidence="2" id="KW-1185">Reference proteome</keyword>
<dbReference type="KEGG" id="tge:112630560"/>
<reference evidence="1" key="1">
    <citation type="submission" date="2018-05" db="EMBL/GenBank/DDBJ databases">
        <title>Whole genome of Theropithecus gelada.</title>
        <authorList>
            <person name="Chiou K.L."/>
            <person name="Snyder-Mackler N."/>
        </authorList>
    </citation>
    <scope>NUCLEOTIDE SEQUENCE [LARGE SCALE GENOMIC DNA]</scope>
</reference>
<reference evidence="1" key="2">
    <citation type="submission" date="2025-08" db="UniProtKB">
        <authorList>
            <consortium name="Ensembl"/>
        </authorList>
    </citation>
    <scope>IDENTIFICATION</scope>
</reference>
<dbReference type="Proteomes" id="UP000694411">
    <property type="component" value="Chromosome 8"/>
</dbReference>
<gene>
    <name evidence="1" type="primary">AARD</name>
</gene>
<dbReference type="RefSeq" id="XP_025250734.1">
    <property type="nucleotide sequence ID" value="XM_025394949.1"/>
</dbReference>